<evidence type="ECO:0000259" key="1">
    <source>
        <dbReference type="Pfam" id="PF13298"/>
    </source>
</evidence>
<organism evidence="2 3">
    <name type="scientific">Gimesia maris</name>
    <dbReference type="NCBI Taxonomy" id="122"/>
    <lineage>
        <taxon>Bacteria</taxon>
        <taxon>Pseudomonadati</taxon>
        <taxon>Planctomycetota</taxon>
        <taxon>Planctomycetia</taxon>
        <taxon>Planctomycetales</taxon>
        <taxon>Planctomycetaceae</taxon>
        <taxon>Gimesia</taxon>
    </lineage>
</organism>
<evidence type="ECO:0000313" key="3">
    <source>
        <dbReference type="Proteomes" id="UP000263642"/>
    </source>
</evidence>
<dbReference type="Proteomes" id="UP000263642">
    <property type="component" value="Unassembled WGS sequence"/>
</dbReference>
<dbReference type="PANTHER" id="PTHR39465">
    <property type="entry name" value="DNA LIGASE D, 3'-PHOSPHOESTERASE DOMAIN"/>
    <property type="match status" value="1"/>
</dbReference>
<name>A0A3D3RAQ8_9PLAN</name>
<sequence length="125" mass="14297">MMQQYVILHHDHPEVHWDLMLEEEGVLKTWRLPAPPEIAPASDETSMNLTAESLPDHRLVYLEYEGPVSGERGTVARWDKGSFTLLEKKAGLYVALLTGEELAGRVTLQQTDQESIWDLNYTPFF</sequence>
<proteinExistence type="predicted"/>
<protein>
    <recommendedName>
        <fullName evidence="1">DNA ligase D 3'-phosphoesterase domain-containing protein</fullName>
    </recommendedName>
</protein>
<dbReference type="EMBL" id="DQAY01000142">
    <property type="protein sequence ID" value="HCO25931.1"/>
    <property type="molecule type" value="Genomic_DNA"/>
</dbReference>
<dbReference type="RefSeq" id="WP_278444904.1">
    <property type="nucleotide sequence ID" value="NZ_CAXBMG010000038.1"/>
</dbReference>
<dbReference type="Pfam" id="PF13298">
    <property type="entry name" value="LigD_N"/>
    <property type="match status" value="1"/>
</dbReference>
<feature type="domain" description="DNA ligase D 3'-phosphoesterase" evidence="1">
    <location>
        <begin position="9"/>
        <end position="108"/>
    </location>
</feature>
<comment type="caution">
    <text evidence="2">The sequence shown here is derived from an EMBL/GenBank/DDBJ whole genome shotgun (WGS) entry which is preliminary data.</text>
</comment>
<reference evidence="2 3" key="1">
    <citation type="journal article" date="2018" name="Nat. Biotechnol.">
        <title>A standardized bacterial taxonomy based on genome phylogeny substantially revises the tree of life.</title>
        <authorList>
            <person name="Parks D.H."/>
            <person name="Chuvochina M."/>
            <person name="Waite D.W."/>
            <person name="Rinke C."/>
            <person name="Skarshewski A."/>
            <person name="Chaumeil P.A."/>
            <person name="Hugenholtz P."/>
        </authorList>
    </citation>
    <scope>NUCLEOTIDE SEQUENCE [LARGE SCALE GENOMIC DNA]</scope>
    <source>
        <strain evidence="2">UBA9375</strain>
    </source>
</reference>
<accession>A0A3D3RAQ8</accession>
<evidence type="ECO:0000313" key="2">
    <source>
        <dbReference type="EMBL" id="HCO25931.1"/>
    </source>
</evidence>
<gene>
    <name evidence="2" type="ORF">DIT97_23965</name>
</gene>
<dbReference type="AlphaFoldDB" id="A0A3D3RAQ8"/>
<dbReference type="InterPro" id="IPR014144">
    <property type="entry name" value="LigD_PE_domain"/>
</dbReference>
<dbReference type="PANTHER" id="PTHR39465:SF1">
    <property type="entry name" value="DNA LIGASE D 3'-PHOSPHOESTERASE DOMAIN-CONTAINING PROTEIN"/>
    <property type="match status" value="1"/>
</dbReference>